<proteinExistence type="predicted"/>
<evidence type="ECO:0000313" key="3">
    <source>
        <dbReference type="EMBL" id="MBO0516329.1"/>
    </source>
</evidence>
<dbReference type="PROSITE" id="PS51257">
    <property type="entry name" value="PROKAR_LIPOPROTEIN"/>
    <property type="match status" value="1"/>
</dbReference>
<accession>A0A939FDI2</accession>
<dbReference type="EMBL" id="JAFLRJ010000387">
    <property type="protein sequence ID" value="MBO0516329.1"/>
    <property type="molecule type" value="Genomic_DNA"/>
</dbReference>
<dbReference type="Pfam" id="PF17963">
    <property type="entry name" value="Big_9"/>
    <property type="match status" value="1"/>
</dbReference>
<dbReference type="Pfam" id="PF05901">
    <property type="entry name" value="Excalibur"/>
    <property type="match status" value="2"/>
</dbReference>
<evidence type="ECO:0000256" key="1">
    <source>
        <dbReference type="SAM" id="MobiDB-lite"/>
    </source>
</evidence>
<feature type="domain" description="Excalibur calcium-binding" evidence="2">
    <location>
        <begin position="250"/>
        <end position="286"/>
    </location>
</feature>
<feature type="region of interest" description="Disordered" evidence="1">
    <location>
        <begin position="265"/>
        <end position="286"/>
    </location>
</feature>
<feature type="compositionally biased region" description="Low complexity" evidence="1">
    <location>
        <begin position="37"/>
        <end position="58"/>
    </location>
</feature>
<feature type="compositionally biased region" description="Gly residues" evidence="1">
    <location>
        <begin position="218"/>
        <end position="245"/>
    </location>
</feature>
<dbReference type="Proteomes" id="UP000664167">
    <property type="component" value="Unassembled WGS sequence"/>
</dbReference>
<feature type="compositionally biased region" description="Basic and acidic residues" evidence="1">
    <location>
        <begin position="272"/>
        <end position="286"/>
    </location>
</feature>
<reference evidence="3" key="1">
    <citation type="submission" date="2021-03" db="EMBL/GenBank/DDBJ databases">
        <title>Streptomyces poriferae sp. nov., a novel marine sponge-derived Actinobacteria species with anti-MRSA activity.</title>
        <authorList>
            <person name="Sandoval-Powers M."/>
            <person name="Kralova S."/>
            <person name="Nguyen G.-S."/>
            <person name="Fawwal D."/>
            <person name="Degnes K."/>
            <person name="Klinkenberg G."/>
            <person name="Sletta H."/>
            <person name="Wentzel A."/>
            <person name="Liles M.R."/>
        </authorList>
    </citation>
    <scope>NUCLEOTIDE SEQUENCE</scope>
    <source>
        <strain evidence="3">DSM 41794</strain>
    </source>
</reference>
<protein>
    <submittedName>
        <fullName evidence="3">Excalibur calcium-binding domain-containing protein</fullName>
    </submittedName>
</protein>
<comment type="caution">
    <text evidence="3">The sequence shown here is derived from an EMBL/GenBank/DDBJ whole genome shotgun (WGS) entry which is preliminary data.</text>
</comment>
<dbReference type="Gene3D" id="2.60.40.3440">
    <property type="match status" value="1"/>
</dbReference>
<name>A0A939FDI2_9ACTN</name>
<evidence type="ECO:0000313" key="4">
    <source>
        <dbReference type="Proteomes" id="UP000664167"/>
    </source>
</evidence>
<sequence>MASKRRKLRCGQLAAGAGVLVLTLAGCGGDGGKGDAKPAATTAPAAPAAPVKDAASSPAPARVLKLADDTAQARAGKRIAVAVLGNDQVTLEAGESHDLDTEFGDTDLTVTVSRPAGHGTAVVEGTSVVYTPTGGYGGEDEFTYRVNVKGEPPLTGTAVVRITVAGPSPTPSPTPKATHSARPKVYYRNCTAARAAGAAPVRVGDPGYGPWLDRDGDGIGCESGGSSGGGGSTGGSSGGSSGGGGGGSTYYKNCAAVRAAGAAPIHVGDPGYGRHLDRDGDGVGCE</sequence>
<dbReference type="SMART" id="SM00894">
    <property type="entry name" value="Excalibur"/>
    <property type="match status" value="2"/>
</dbReference>
<feature type="region of interest" description="Disordered" evidence="1">
    <location>
        <begin position="32"/>
        <end position="58"/>
    </location>
</feature>
<keyword evidence="4" id="KW-1185">Reference proteome</keyword>
<feature type="domain" description="Excalibur calcium-binding" evidence="2">
    <location>
        <begin position="186"/>
        <end position="222"/>
    </location>
</feature>
<feature type="region of interest" description="Disordered" evidence="1">
    <location>
        <begin position="208"/>
        <end position="245"/>
    </location>
</feature>
<dbReference type="AlphaFoldDB" id="A0A939FDI2"/>
<organism evidence="3 4">
    <name type="scientific">Streptomyces beijiangensis</name>
    <dbReference type="NCBI Taxonomy" id="163361"/>
    <lineage>
        <taxon>Bacteria</taxon>
        <taxon>Bacillati</taxon>
        <taxon>Actinomycetota</taxon>
        <taxon>Actinomycetes</taxon>
        <taxon>Kitasatosporales</taxon>
        <taxon>Streptomycetaceae</taxon>
        <taxon>Streptomyces</taxon>
    </lineage>
</organism>
<dbReference type="RefSeq" id="WP_206967978.1">
    <property type="nucleotide sequence ID" value="NZ_BAAAJJ010000002.1"/>
</dbReference>
<evidence type="ECO:0000259" key="2">
    <source>
        <dbReference type="SMART" id="SM00894"/>
    </source>
</evidence>
<dbReference type="InterPro" id="IPR008613">
    <property type="entry name" value="Excalibur_Ca-bd_domain"/>
</dbReference>
<gene>
    <name evidence="3" type="ORF">J0695_31835</name>
</gene>